<feature type="domain" description="RRM Nup35-type" evidence="9">
    <location>
        <begin position="1"/>
        <end position="48"/>
    </location>
</feature>
<comment type="subcellular location">
    <subcellularLocation>
        <location evidence="1">Nucleus</location>
    </subcellularLocation>
</comment>
<keyword evidence="5 8" id="KW-0539">Nucleus</keyword>
<evidence type="ECO:0000256" key="4">
    <source>
        <dbReference type="ARBA" id="ARBA00022816"/>
    </source>
</evidence>
<dbReference type="GO" id="GO:0044613">
    <property type="term" value="C:nuclear pore central transport channel"/>
    <property type="evidence" value="ECO:0007669"/>
    <property type="project" value="TreeGrafter"/>
</dbReference>
<dbReference type="GO" id="GO:0051028">
    <property type="term" value="P:mRNA transport"/>
    <property type="evidence" value="ECO:0007669"/>
    <property type="project" value="UniProtKB-UniRule"/>
</dbReference>
<keyword evidence="3 8" id="KW-0813">Transport</keyword>
<protein>
    <recommendedName>
        <fullName evidence="2">Nucleoporin NUP35</fullName>
    </recommendedName>
    <alternativeName>
        <fullName evidence="7">35 kDa nucleoporin</fullName>
    </alternativeName>
    <alternativeName>
        <fullName evidence="6">Nucleoporin NUP53</fullName>
    </alternativeName>
</protein>
<keyword evidence="8" id="KW-0811">Translocation</keyword>
<dbReference type="GO" id="GO:0017056">
    <property type="term" value="F:structural constituent of nuclear pore"/>
    <property type="evidence" value="ECO:0007669"/>
    <property type="project" value="TreeGrafter"/>
</dbReference>
<dbReference type="PANTHER" id="PTHR21527">
    <property type="entry name" value="NUCLEOPORIN NUP35"/>
    <property type="match status" value="1"/>
</dbReference>
<dbReference type="Proteomes" id="UP000078200">
    <property type="component" value="Unassembled WGS sequence"/>
</dbReference>
<accession>A0A1A9VRK8</accession>
<dbReference type="InterPro" id="IPR012677">
    <property type="entry name" value="Nucleotide-bd_a/b_plait_sf"/>
</dbReference>
<evidence type="ECO:0000256" key="1">
    <source>
        <dbReference type="ARBA" id="ARBA00004123"/>
    </source>
</evidence>
<keyword evidence="8" id="KW-0653">Protein transport</keyword>
<evidence type="ECO:0000256" key="6">
    <source>
        <dbReference type="ARBA" id="ARBA00029997"/>
    </source>
</evidence>
<keyword evidence="8" id="KW-0906">Nuclear pore complex</keyword>
<dbReference type="EnsemblMetazoa" id="GAUT045277-RA">
    <property type="protein sequence ID" value="GAUT045277-PA"/>
    <property type="gene ID" value="GAUT045277"/>
</dbReference>
<evidence type="ECO:0000256" key="3">
    <source>
        <dbReference type="ARBA" id="ARBA00022448"/>
    </source>
</evidence>
<sequence>MPSQNGNWIHLKYSSRQECDKALNYNEKILTNNIIISVTQCKGKGLLGKENFSDNTIKSAKARPLSQVGYKDTQRYTSGVSYISYIQSNADLVDKVLGLFFGWYKIPTCSV</sequence>
<evidence type="ECO:0000256" key="2">
    <source>
        <dbReference type="ARBA" id="ARBA00016439"/>
    </source>
</evidence>
<dbReference type="GO" id="GO:0005543">
    <property type="term" value="F:phospholipid binding"/>
    <property type="evidence" value="ECO:0007669"/>
    <property type="project" value="TreeGrafter"/>
</dbReference>
<dbReference type="Gene3D" id="3.30.70.330">
    <property type="match status" value="1"/>
</dbReference>
<dbReference type="PANTHER" id="PTHR21527:SF6">
    <property type="entry name" value="NUCLEOPORIN NUP35"/>
    <property type="match status" value="1"/>
</dbReference>
<dbReference type="Pfam" id="PF05172">
    <property type="entry name" value="RRM_Nup35"/>
    <property type="match status" value="1"/>
</dbReference>
<dbReference type="GO" id="GO:0006999">
    <property type="term" value="P:nuclear pore organization"/>
    <property type="evidence" value="ECO:0007669"/>
    <property type="project" value="TreeGrafter"/>
</dbReference>
<proteinExistence type="predicted"/>
<evidence type="ECO:0000313" key="10">
    <source>
        <dbReference type="EnsemblMetazoa" id="GAUT045277-PA"/>
    </source>
</evidence>
<reference evidence="10" key="1">
    <citation type="submission" date="2020-05" db="UniProtKB">
        <authorList>
            <consortium name="EnsemblMetazoa"/>
        </authorList>
    </citation>
    <scope>IDENTIFICATION</scope>
    <source>
        <strain evidence="10">TTRI</strain>
    </source>
</reference>
<evidence type="ECO:0000256" key="8">
    <source>
        <dbReference type="PROSITE-ProRule" id="PRU00804"/>
    </source>
</evidence>
<evidence type="ECO:0000256" key="5">
    <source>
        <dbReference type="ARBA" id="ARBA00023242"/>
    </source>
</evidence>
<organism evidence="10 11">
    <name type="scientific">Glossina austeni</name>
    <name type="common">Savannah tsetse fly</name>
    <dbReference type="NCBI Taxonomy" id="7395"/>
    <lineage>
        <taxon>Eukaryota</taxon>
        <taxon>Metazoa</taxon>
        <taxon>Ecdysozoa</taxon>
        <taxon>Arthropoda</taxon>
        <taxon>Hexapoda</taxon>
        <taxon>Insecta</taxon>
        <taxon>Pterygota</taxon>
        <taxon>Neoptera</taxon>
        <taxon>Endopterygota</taxon>
        <taxon>Diptera</taxon>
        <taxon>Brachycera</taxon>
        <taxon>Muscomorpha</taxon>
        <taxon>Hippoboscoidea</taxon>
        <taxon>Glossinidae</taxon>
        <taxon>Glossina</taxon>
    </lineage>
</organism>
<evidence type="ECO:0000256" key="7">
    <source>
        <dbReference type="ARBA" id="ARBA00030250"/>
    </source>
</evidence>
<evidence type="ECO:0000313" key="11">
    <source>
        <dbReference type="Proteomes" id="UP000078200"/>
    </source>
</evidence>
<dbReference type="PROSITE" id="PS51472">
    <property type="entry name" value="RRM_NUP35"/>
    <property type="match status" value="1"/>
</dbReference>
<dbReference type="AlphaFoldDB" id="A0A1A9VRK8"/>
<name>A0A1A9VRK8_GLOAU</name>
<keyword evidence="11" id="KW-1185">Reference proteome</keyword>
<evidence type="ECO:0000259" key="9">
    <source>
        <dbReference type="PROSITE" id="PS51472"/>
    </source>
</evidence>
<dbReference type="VEuPathDB" id="VectorBase:GAUT045277"/>
<keyword evidence="4 8" id="KW-0509">mRNA transport</keyword>
<dbReference type="GO" id="GO:0044615">
    <property type="term" value="C:nuclear pore nuclear basket"/>
    <property type="evidence" value="ECO:0007669"/>
    <property type="project" value="TreeGrafter"/>
</dbReference>
<dbReference type="STRING" id="7395.A0A1A9VRK8"/>
<dbReference type="GO" id="GO:0006607">
    <property type="term" value="P:NLS-bearing protein import into nucleus"/>
    <property type="evidence" value="ECO:0007669"/>
    <property type="project" value="TreeGrafter"/>
</dbReference>
<dbReference type="InterPro" id="IPR007846">
    <property type="entry name" value="RRM_NUP35_dom"/>
</dbReference>